<feature type="region of interest" description="Disordered" evidence="1">
    <location>
        <begin position="110"/>
        <end position="156"/>
    </location>
</feature>
<proteinExistence type="predicted"/>
<dbReference type="AlphaFoldDB" id="A0A0M8N1H7"/>
<feature type="compositionally biased region" description="Basic and acidic residues" evidence="1">
    <location>
        <begin position="1"/>
        <end position="12"/>
    </location>
</feature>
<evidence type="ECO:0000313" key="3">
    <source>
        <dbReference type="Proteomes" id="UP000053831"/>
    </source>
</evidence>
<reference evidence="2 3" key="1">
    <citation type="submission" date="2015-07" db="EMBL/GenBank/DDBJ databases">
        <title>The genome of the fungus Escovopsis weberi, a specialized disease agent of ant agriculture.</title>
        <authorList>
            <person name="de Man T.J."/>
            <person name="Stajich J.E."/>
            <person name="Kubicek C.P."/>
            <person name="Chenthamara K."/>
            <person name="Atanasova L."/>
            <person name="Druzhinina I.S."/>
            <person name="Birnbaum S."/>
            <person name="Barribeau S.M."/>
            <person name="Teiling C."/>
            <person name="Suen G."/>
            <person name="Currie C."/>
            <person name="Gerardo N.M."/>
        </authorList>
    </citation>
    <scope>NUCLEOTIDE SEQUENCE [LARGE SCALE GENOMIC DNA]</scope>
</reference>
<dbReference type="Proteomes" id="UP000053831">
    <property type="component" value="Unassembled WGS sequence"/>
</dbReference>
<evidence type="ECO:0000313" key="2">
    <source>
        <dbReference type="EMBL" id="KOS18020.1"/>
    </source>
</evidence>
<feature type="compositionally biased region" description="Low complexity" evidence="1">
    <location>
        <begin position="134"/>
        <end position="146"/>
    </location>
</feature>
<keyword evidence="3" id="KW-1185">Reference proteome</keyword>
<comment type="caution">
    <text evidence="2">The sequence shown here is derived from an EMBL/GenBank/DDBJ whole genome shotgun (WGS) entry which is preliminary data.</text>
</comment>
<feature type="compositionally biased region" description="Pro residues" evidence="1">
    <location>
        <begin position="121"/>
        <end position="133"/>
    </location>
</feature>
<name>A0A0M8N1H7_ESCWE</name>
<sequence>MADPTHRTDPPHEGGTSDVPPSSTAGQVLPLSQANLRLHVATIGRTASHTRASLEVNLSQGSHSTASTSTVAAASDASETVAASDASVTAPASETSLPAAAPVAGDAVVPPAETSQTVTLWPPPPPPPSPSLPPSHSHSQAPSQVPDQAPFWDTYVTPVMPPTPRLRPAVLDTCVPLLRLTPPEP</sequence>
<protein>
    <submittedName>
        <fullName evidence="2">Uncharacterized protein</fullName>
    </submittedName>
</protein>
<dbReference type="EMBL" id="LGSR01000022">
    <property type="protein sequence ID" value="KOS18020.1"/>
    <property type="molecule type" value="Genomic_DNA"/>
</dbReference>
<evidence type="ECO:0000256" key="1">
    <source>
        <dbReference type="SAM" id="MobiDB-lite"/>
    </source>
</evidence>
<accession>A0A0M8N1H7</accession>
<gene>
    <name evidence="2" type="ORF">ESCO_003086</name>
</gene>
<organism evidence="2 3">
    <name type="scientific">Escovopsis weberi</name>
    <dbReference type="NCBI Taxonomy" id="150374"/>
    <lineage>
        <taxon>Eukaryota</taxon>
        <taxon>Fungi</taxon>
        <taxon>Dikarya</taxon>
        <taxon>Ascomycota</taxon>
        <taxon>Pezizomycotina</taxon>
        <taxon>Sordariomycetes</taxon>
        <taxon>Hypocreomycetidae</taxon>
        <taxon>Hypocreales</taxon>
        <taxon>Hypocreaceae</taxon>
        <taxon>Escovopsis</taxon>
    </lineage>
</organism>
<feature type="region of interest" description="Disordered" evidence="1">
    <location>
        <begin position="1"/>
        <end position="27"/>
    </location>
</feature>